<dbReference type="InterPro" id="IPR036873">
    <property type="entry name" value="Rhodanese-like_dom_sf"/>
</dbReference>
<dbReference type="SMART" id="SM00450">
    <property type="entry name" value="RHOD"/>
    <property type="match status" value="1"/>
</dbReference>
<dbReference type="EMBL" id="LT607751">
    <property type="protein sequence ID" value="SCG65535.1"/>
    <property type="molecule type" value="Genomic_DNA"/>
</dbReference>
<dbReference type="PANTHER" id="PTHR43031:SF1">
    <property type="entry name" value="PYRIDINE NUCLEOTIDE-DISULPHIDE OXIDOREDUCTASE"/>
    <property type="match status" value="1"/>
</dbReference>
<dbReference type="GO" id="GO:0016740">
    <property type="term" value="F:transferase activity"/>
    <property type="evidence" value="ECO:0007669"/>
    <property type="project" value="UniProtKB-KW"/>
</dbReference>
<feature type="domain" description="Rhodanese" evidence="1">
    <location>
        <begin position="13"/>
        <end position="100"/>
    </location>
</feature>
<dbReference type="InterPro" id="IPR050229">
    <property type="entry name" value="GlpE_sulfurtransferase"/>
</dbReference>
<protein>
    <submittedName>
        <fullName evidence="2">Rhodanese-related sulfurtransferase</fullName>
    </submittedName>
</protein>
<dbReference type="AlphaFoldDB" id="A0A1C5J4Q9"/>
<reference evidence="2 3" key="1">
    <citation type="submission" date="2016-06" db="EMBL/GenBank/DDBJ databases">
        <authorList>
            <person name="Kjaerup R.B."/>
            <person name="Dalgaard T.S."/>
            <person name="Juul-Madsen H.R."/>
        </authorList>
    </citation>
    <scope>NUCLEOTIDE SEQUENCE [LARGE SCALE GENOMIC DNA]</scope>
    <source>
        <strain evidence="2 3">DSM 45097</strain>
    </source>
</reference>
<proteinExistence type="predicted"/>
<dbReference type="Pfam" id="PF00581">
    <property type="entry name" value="Rhodanese"/>
    <property type="match status" value="1"/>
</dbReference>
<dbReference type="PANTHER" id="PTHR43031">
    <property type="entry name" value="FAD-DEPENDENT OXIDOREDUCTASE"/>
    <property type="match status" value="1"/>
</dbReference>
<name>A0A1C5J4Q9_9ACTN</name>
<evidence type="ECO:0000313" key="2">
    <source>
        <dbReference type="EMBL" id="SCG65535.1"/>
    </source>
</evidence>
<accession>A0A1C5J4Q9</accession>
<dbReference type="InterPro" id="IPR001763">
    <property type="entry name" value="Rhodanese-like_dom"/>
</dbReference>
<dbReference type="RefSeq" id="WP_088972000.1">
    <property type="nucleotide sequence ID" value="NZ_JBHLYF010000005.1"/>
</dbReference>
<dbReference type="Proteomes" id="UP000198210">
    <property type="component" value="Chromosome I"/>
</dbReference>
<organism evidence="2 3">
    <name type="scientific">Micromonospora siamensis</name>
    <dbReference type="NCBI Taxonomy" id="299152"/>
    <lineage>
        <taxon>Bacteria</taxon>
        <taxon>Bacillati</taxon>
        <taxon>Actinomycetota</taxon>
        <taxon>Actinomycetes</taxon>
        <taxon>Micromonosporales</taxon>
        <taxon>Micromonosporaceae</taxon>
        <taxon>Micromonospora</taxon>
    </lineage>
</organism>
<sequence>MREVDLTAFATAHARGATVVDVREPAEYVTGHVPGARCIPLGHLTANLGDVPRGDTVYVVCASGNRSKVGADVLERAGFDARSVAGGTAAWSRAGHPVTQGTRA</sequence>
<dbReference type="PROSITE" id="PS50206">
    <property type="entry name" value="RHODANESE_3"/>
    <property type="match status" value="1"/>
</dbReference>
<dbReference type="CDD" id="cd00158">
    <property type="entry name" value="RHOD"/>
    <property type="match status" value="1"/>
</dbReference>
<keyword evidence="3" id="KW-1185">Reference proteome</keyword>
<evidence type="ECO:0000259" key="1">
    <source>
        <dbReference type="PROSITE" id="PS50206"/>
    </source>
</evidence>
<keyword evidence="2" id="KW-0808">Transferase</keyword>
<gene>
    <name evidence="2" type="ORF">GA0074704_4115</name>
</gene>
<evidence type="ECO:0000313" key="3">
    <source>
        <dbReference type="Proteomes" id="UP000198210"/>
    </source>
</evidence>
<dbReference type="SUPFAM" id="SSF52821">
    <property type="entry name" value="Rhodanese/Cell cycle control phosphatase"/>
    <property type="match status" value="1"/>
</dbReference>
<dbReference type="Gene3D" id="3.40.250.10">
    <property type="entry name" value="Rhodanese-like domain"/>
    <property type="match status" value="1"/>
</dbReference>